<proteinExistence type="predicted"/>
<dbReference type="SUPFAM" id="SSF51316">
    <property type="entry name" value="Mss4-like"/>
    <property type="match status" value="1"/>
</dbReference>
<dbReference type="STRING" id="1458307.OSB_10080"/>
<accession>A0A0K0Y3U8</accession>
<protein>
    <submittedName>
        <fullName evidence="1">Uncharacterized protein</fullName>
    </submittedName>
</protein>
<evidence type="ECO:0000313" key="2">
    <source>
        <dbReference type="Proteomes" id="UP000067444"/>
    </source>
</evidence>
<dbReference type="Pfam" id="PF19648">
    <property type="entry name" value="DUF6151"/>
    <property type="match status" value="1"/>
</dbReference>
<dbReference type="InterPro" id="IPR011057">
    <property type="entry name" value="Mss4-like_sf"/>
</dbReference>
<dbReference type="AlphaFoldDB" id="A0A0K0Y3U8"/>
<reference evidence="1 2" key="1">
    <citation type="journal article" date="2015" name="Genome Announc.">
        <title>Closed Genome Sequence of Octadecabacter temperatus SB1, the First Mesophilic Species of the Genus Octadecabacter.</title>
        <authorList>
            <person name="Voget S."/>
            <person name="Billerbeck S."/>
            <person name="Simon M."/>
            <person name="Daniel R."/>
        </authorList>
    </citation>
    <scope>NUCLEOTIDE SEQUENCE [LARGE SCALE GENOMIC DNA]</scope>
    <source>
        <strain evidence="1 2">SB1</strain>
    </source>
</reference>
<keyword evidence="2" id="KW-1185">Reference proteome</keyword>
<dbReference type="KEGG" id="otm:OSB_10080"/>
<gene>
    <name evidence="1" type="ORF">OSB_10080</name>
</gene>
<name>A0A0K0Y3U8_9RHOB</name>
<organism evidence="1 2">
    <name type="scientific">Octadecabacter temperatus</name>
    <dbReference type="NCBI Taxonomy" id="1458307"/>
    <lineage>
        <taxon>Bacteria</taxon>
        <taxon>Pseudomonadati</taxon>
        <taxon>Pseudomonadota</taxon>
        <taxon>Alphaproteobacteria</taxon>
        <taxon>Rhodobacterales</taxon>
        <taxon>Roseobacteraceae</taxon>
        <taxon>Octadecabacter</taxon>
    </lineage>
</organism>
<dbReference type="RefSeq" id="WP_049833946.1">
    <property type="nucleotide sequence ID" value="NZ_CP012160.1"/>
</dbReference>
<dbReference type="Gene3D" id="2.170.150.70">
    <property type="match status" value="1"/>
</dbReference>
<dbReference type="OrthoDB" id="5500342at2"/>
<sequence length="193" mass="21416">MGQDIPFGCSCGAMRGVLRDITPRSGGHLRCYCEDCRAAAVWAGDENVGGTGVHYYQTTPDKYDFTTGWPDVKVFQWKKGRLLRWYAPCCGATLVNTLDSPKWAFASINTARFDDPNALGPAKTYAFKPMPNGKSKTVGFSHFIIGFIRRTIWARISGGWRKTPFFDDHGLAISSIQTLNAQDRATVPQDPRS</sequence>
<dbReference type="EMBL" id="CP012160">
    <property type="protein sequence ID" value="AKS45566.1"/>
    <property type="molecule type" value="Genomic_DNA"/>
</dbReference>
<evidence type="ECO:0000313" key="1">
    <source>
        <dbReference type="EMBL" id="AKS45566.1"/>
    </source>
</evidence>
<dbReference type="Proteomes" id="UP000067444">
    <property type="component" value="Chromosome"/>
</dbReference>
<dbReference type="InterPro" id="IPR046149">
    <property type="entry name" value="DUF6151"/>
</dbReference>